<evidence type="ECO:0000256" key="1">
    <source>
        <dbReference type="SAM" id="MobiDB-lite"/>
    </source>
</evidence>
<evidence type="ECO:0000313" key="2">
    <source>
        <dbReference type="EMBL" id="NYF49725.1"/>
    </source>
</evidence>
<organism evidence="2 3">
    <name type="scientific">Tunturiibacter lichenicola</name>
    <dbReference type="NCBI Taxonomy" id="2051959"/>
    <lineage>
        <taxon>Bacteria</taxon>
        <taxon>Pseudomonadati</taxon>
        <taxon>Acidobacteriota</taxon>
        <taxon>Terriglobia</taxon>
        <taxon>Terriglobales</taxon>
        <taxon>Acidobacteriaceae</taxon>
        <taxon>Tunturiibacter</taxon>
    </lineage>
</organism>
<feature type="region of interest" description="Disordered" evidence="1">
    <location>
        <begin position="29"/>
        <end position="52"/>
    </location>
</feature>
<comment type="caution">
    <text evidence="2">The sequence shown here is derived from an EMBL/GenBank/DDBJ whole genome shotgun (WGS) entry which is preliminary data.</text>
</comment>
<sequence>MDTFTVLALIAGLVTFAAGVGRVYEHARKISREGPDTESSNNRFGGGAPLRR</sequence>
<gene>
    <name evidence="2" type="ORF">HDF12_000090</name>
</gene>
<reference evidence="2 3" key="1">
    <citation type="submission" date="2020-07" db="EMBL/GenBank/DDBJ databases">
        <title>Genomic Encyclopedia of Type Strains, Phase IV (KMG-V): Genome sequencing to study the core and pangenomes of soil and plant-associated prokaryotes.</title>
        <authorList>
            <person name="Whitman W."/>
        </authorList>
    </citation>
    <scope>NUCLEOTIDE SEQUENCE [LARGE SCALE GENOMIC DNA]</scope>
    <source>
        <strain evidence="2 3">M8UP30</strain>
    </source>
</reference>
<accession>A0A7Y9T7M2</accession>
<proteinExistence type="predicted"/>
<evidence type="ECO:0000313" key="3">
    <source>
        <dbReference type="Proteomes" id="UP000534186"/>
    </source>
</evidence>
<dbReference type="AlphaFoldDB" id="A0A7Y9T7M2"/>
<dbReference type="EMBL" id="JACCCV010000001">
    <property type="protein sequence ID" value="NYF49725.1"/>
    <property type="molecule type" value="Genomic_DNA"/>
</dbReference>
<dbReference type="Proteomes" id="UP000534186">
    <property type="component" value="Unassembled WGS sequence"/>
</dbReference>
<name>A0A7Y9T7M2_9BACT</name>
<protein>
    <submittedName>
        <fullName evidence="2">Uncharacterized protein</fullName>
    </submittedName>
</protein>